<evidence type="ECO:0000313" key="3">
    <source>
        <dbReference type="Proteomes" id="UP000187097"/>
    </source>
</evidence>
<proteinExistence type="predicted"/>
<accession>A0AAJ5SP49</accession>
<organism evidence="2 3">
    <name type="scientific">Xanthomonas oryzae pv. oryzae</name>
    <dbReference type="NCBI Taxonomy" id="64187"/>
    <lineage>
        <taxon>Bacteria</taxon>
        <taxon>Pseudomonadati</taxon>
        <taxon>Pseudomonadota</taxon>
        <taxon>Gammaproteobacteria</taxon>
        <taxon>Lysobacterales</taxon>
        <taxon>Lysobacteraceae</taxon>
        <taxon>Xanthomonas</taxon>
    </lineage>
</organism>
<sequence>MFRPSLIRFSYVESSTFKYSDAFGLVKHTSGRWIECGKGCRIRIDFTFDEATGSKIRHLHWECKGDTGECGENGRPSHGGTWDDAPSIIKECALNNGFSGKSMTNENFNSRESTPEVSVGAKAVLYIGGAAIIFFGFLSGAGS</sequence>
<dbReference type="RefSeq" id="WP_143677904.1">
    <property type="nucleotide sequence ID" value="NZ_CP019226.1"/>
</dbReference>
<reference evidence="2" key="2">
    <citation type="submission" date="2020-01" db="EMBL/GenBank/DDBJ databases">
        <title>Complete genome investigation of Xanthomonas oryzae strains.</title>
        <authorList>
            <person name="Kaur A."/>
            <person name="Bansal K."/>
            <person name="Patil P.B."/>
        </authorList>
    </citation>
    <scope>NUCLEOTIDE SEQUENCE</scope>
    <source>
        <strain evidence="2">IXO792</strain>
    </source>
</reference>
<feature type="transmembrane region" description="Helical" evidence="1">
    <location>
        <begin position="123"/>
        <end position="142"/>
    </location>
</feature>
<reference evidence="2" key="1">
    <citation type="submission" date="2015-01" db="EMBL/GenBank/DDBJ databases">
        <authorList>
            <person name="Midha S."/>
            <person name="Anil M.G."/>
            <person name="Mishra D."/>
            <person name="Brahma K."/>
            <person name="Laha G.S."/>
            <person name="Sundaram R.M."/>
            <person name="Sonti R.V."/>
            <person name="Patil P.B."/>
        </authorList>
    </citation>
    <scope>NUCLEOTIDE SEQUENCE</scope>
    <source>
        <strain evidence="2">IXO792</strain>
    </source>
</reference>
<evidence type="ECO:0000256" key="1">
    <source>
        <dbReference type="SAM" id="Phobius"/>
    </source>
</evidence>
<gene>
    <name evidence="2" type="ORF">IXO792_12795</name>
</gene>
<keyword evidence="1" id="KW-0472">Membrane</keyword>
<dbReference type="Proteomes" id="UP000187097">
    <property type="component" value="Chromosome"/>
</dbReference>
<keyword evidence="1" id="KW-1133">Transmembrane helix</keyword>
<dbReference type="EMBL" id="CP047493">
    <property type="protein sequence ID" value="UXW01768.1"/>
    <property type="molecule type" value="Genomic_DNA"/>
</dbReference>
<name>A0AAJ5SP49_XANOO</name>
<protein>
    <submittedName>
        <fullName evidence="2">Uncharacterized protein</fullName>
    </submittedName>
</protein>
<keyword evidence="1" id="KW-0812">Transmembrane</keyword>
<dbReference type="AlphaFoldDB" id="A0AAJ5SP49"/>
<evidence type="ECO:0000313" key="2">
    <source>
        <dbReference type="EMBL" id="UXW01768.1"/>
    </source>
</evidence>